<dbReference type="GO" id="GO:0035325">
    <property type="term" value="F:Toll-like receptor binding"/>
    <property type="evidence" value="ECO:0007669"/>
    <property type="project" value="InterPro"/>
</dbReference>
<dbReference type="Proteomes" id="UP000386466">
    <property type="component" value="Unassembled WGS sequence"/>
</dbReference>
<organism evidence="1 2">
    <name type="scientific">Lynx pardinus</name>
    <name type="common">Iberian lynx</name>
    <name type="synonym">Felis pardina</name>
    <dbReference type="NCBI Taxonomy" id="191816"/>
    <lineage>
        <taxon>Eukaryota</taxon>
        <taxon>Metazoa</taxon>
        <taxon>Chordata</taxon>
        <taxon>Craniata</taxon>
        <taxon>Vertebrata</taxon>
        <taxon>Euteleostomi</taxon>
        <taxon>Mammalia</taxon>
        <taxon>Eutheria</taxon>
        <taxon>Laurasiatheria</taxon>
        <taxon>Carnivora</taxon>
        <taxon>Feliformia</taxon>
        <taxon>Felidae</taxon>
        <taxon>Felinae</taxon>
        <taxon>Lynx</taxon>
    </lineage>
</organism>
<gene>
    <name evidence="1" type="ORF">LYPA_23C009345</name>
</gene>
<dbReference type="GO" id="GO:0005768">
    <property type="term" value="C:endosome"/>
    <property type="evidence" value="ECO:0007669"/>
    <property type="project" value="TreeGrafter"/>
</dbReference>
<dbReference type="GO" id="GO:0005764">
    <property type="term" value="C:lysosome"/>
    <property type="evidence" value="ECO:0007669"/>
    <property type="project" value="TreeGrafter"/>
</dbReference>
<dbReference type="EMBL" id="CAAGRJ010037572">
    <property type="protein sequence ID" value="VFV45477.1"/>
    <property type="molecule type" value="Genomic_DNA"/>
</dbReference>
<name>A0A485PL32_LYNPA</name>
<proteinExistence type="predicted"/>
<dbReference type="GO" id="GO:0002224">
    <property type="term" value="P:toll-like receptor signaling pathway"/>
    <property type="evidence" value="ECO:0007669"/>
    <property type="project" value="InterPro"/>
</dbReference>
<accession>A0A485PL32</accession>
<evidence type="ECO:0000313" key="1">
    <source>
        <dbReference type="EMBL" id="VFV45477.1"/>
    </source>
</evidence>
<sequence>MQLILHYDETYREVKYGNMGLPDIDSKMLMGINVTPIAALLYTPVLIRCVAAVPDRAGLSLRY</sequence>
<protein>
    <submittedName>
        <fullName evidence="1">Protein unc-93 homolog b1</fullName>
    </submittedName>
</protein>
<keyword evidence="2" id="KW-1185">Reference proteome</keyword>
<dbReference type="GO" id="GO:0034154">
    <property type="term" value="P:toll-like receptor 7 signaling pathway"/>
    <property type="evidence" value="ECO:0007669"/>
    <property type="project" value="TreeGrafter"/>
</dbReference>
<dbReference type="InterPro" id="IPR043268">
    <property type="entry name" value="UNC93B1"/>
</dbReference>
<reference evidence="1 2" key="1">
    <citation type="submission" date="2019-01" db="EMBL/GenBank/DDBJ databases">
        <authorList>
            <person name="Alioto T."/>
            <person name="Alioto T."/>
        </authorList>
    </citation>
    <scope>NUCLEOTIDE SEQUENCE [LARGE SCALE GENOMIC DNA]</scope>
</reference>
<dbReference type="GO" id="GO:0034162">
    <property type="term" value="P:toll-like receptor 9 signaling pathway"/>
    <property type="evidence" value="ECO:0007669"/>
    <property type="project" value="TreeGrafter"/>
</dbReference>
<dbReference type="PANTHER" id="PTHR46744:SF1">
    <property type="entry name" value="PROTEIN UNC-93 HOMOLOG B1"/>
    <property type="match status" value="1"/>
</dbReference>
<dbReference type="GO" id="GO:0006886">
    <property type="term" value="P:intracellular protein transport"/>
    <property type="evidence" value="ECO:0007669"/>
    <property type="project" value="TreeGrafter"/>
</dbReference>
<dbReference type="PANTHER" id="PTHR46744">
    <property type="entry name" value="PROTEIN UNC-93 HOMOLOG B1"/>
    <property type="match status" value="1"/>
</dbReference>
<dbReference type="AlphaFoldDB" id="A0A485PL32"/>
<evidence type="ECO:0000313" key="2">
    <source>
        <dbReference type="Proteomes" id="UP000386466"/>
    </source>
</evidence>
<dbReference type="GO" id="GO:0034138">
    <property type="term" value="P:toll-like receptor 3 signaling pathway"/>
    <property type="evidence" value="ECO:0007669"/>
    <property type="project" value="TreeGrafter"/>
</dbReference>